<keyword evidence="2" id="KW-0472">Membrane</keyword>
<organism evidence="3 4">
    <name type="scientific">Elysia marginata</name>
    <dbReference type="NCBI Taxonomy" id="1093978"/>
    <lineage>
        <taxon>Eukaryota</taxon>
        <taxon>Metazoa</taxon>
        <taxon>Spiralia</taxon>
        <taxon>Lophotrochozoa</taxon>
        <taxon>Mollusca</taxon>
        <taxon>Gastropoda</taxon>
        <taxon>Heterobranchia</taxon>
        <taxon>Euthyneura</taxon>
        <taxon>Panpulmonata</taxon>
        <taxon>Sacoglossa</taxon>
        <taxon>Placobranchoidea</taxon>
        <taxon>Plakobranchidae</taxon>
        <taxon>Elysia</taxon>
    </lineage>
</organism>
<feature type="compositionally biased region" description="Polar residues" evidence="1">
    <location>
        <begin position="293"/>
        <end position="305"/>
    </location>
</feature>
<dbReference type="AlphaFoldDB" id="A0AAV4JQ15"/>
<proteinExistence type="predicted"/>
<sequence length="594" mass="66972">MRTPTKRSSLAALRSRDNTLQVVGLSLYLLSLCQCQDIVTEYFNNPRLYECLCDIHVTNCGLTYHLQDGLNIRFGFPYYYTLTDLTQTRARAEQPVEELFTSTVMCDVLTHEITRRLNCRRLPVDDDPCENKKQGCLVYSIQQDSSRCSFDCAQLLWLADFTLDIKYHNFGSKALPVKEGFCPNKRMTSTTLSMLETTYYKADSLSSAFTIESSPNDSDLTTIRIQEMRGLDENITGSVKENTRNAGFDILLLYVGTAVACSITVLMLVIVSCIVIKRRDNEKLSVNNPLQRTFSNESYTDPTTAETDETSGDGKEEVGYSLLDEMIMVSEQNAAFLQRGDQGFSFKQNGGMQHVHRDSSRNERLSCRPLPILPKSEDEQTYLRVLPEDILSSGISNFTHLINTTITNNGSTSRLSKPIVSNPSERHVILNSNGLTQTASGSEFSNIYDHPLPQPHRRLEHVQDHKPLGLVNLTPEQALSSHVTEVKLVKTSDGHLELVSGLDESPVFTDYYTRILLIDRNQDGLGVVGLREGTDGIENKTFIPSPVSEIQNRLEEKSYKERQFELEIIYIGSLDLEDDLKIEPCDYLTVLDTE</sequence>
<reference evidence="3 4" key="1">
    <citation type="journal article" date="2021" name="Elife">
        <title>Chloroplast acquisition without the gene transfer in kleptoplastic sea slugs, Plakobranchus ocellatus.</title>
        <authorList>
            <person name="Maeda T."/>
            <person name="Takahashi S."/>
            <person name="Yoshida T."/>
            <person name="Shimamura S."/>
            <person name="Takaki Y."/>
            <person name="Nagai Y."/>
            <person name="Toyoda A."/>
            <person name="Suzuki Y."/>
            <person name="Arimoto A."/>
            <person name="Ishii H."/>
            <person name="Satoh N."/>
            <person name="Nishiyama T."/>
            <person name="Hasebe M."/>
            <person name="Maruyama T."/>
            <person name="Minagawa J."/>
            <person name="Obokata J."/>
            <person name="Shigenobu S."/>
        </authorList>
    </citation>
    <scope>NUCLEOTIDE SEQUENCE [LARGE SCALE GENOMIC DNA]</scope>
</reference>
<keyword evidence="4" id="KW-1185">Reference proteome</keyword>
<evidence type="ECO:0000313" key="4">
    <source>
        <dbReference type="Proteomes" id="UP000762676"/>
    </source>
</evidence>
<dbReference type="Proteomes" id="UP000762676">
    <property type="component" value="Unassembled WGS sequence"/>
</dbReference>
<evidence type="ECO:0000313" key="3">
    <source>
        <dbReference type="EMBL" id="GFS24869.1"/>
    </source>
</evidence>
<dbReference type="EMBL" id="BMAT01003411">
    <property type="protein sequence ID" value="GFS24869.1"/>
    <property type="molecule type" value="Genomic_DNA"/>
</dbReference>
<protein>
    <recommendedName>
        <fullName evidence="5">FZ domain-containing protein</fullName>
    </recommendedName>
</protein>
<evidence type="ECO:0008006" key="5">
    <source>
        <dbReference type="Google" id="ProtNLM"/>
    </source>
</evidence>
<keyword evidence="2" id="KW-0812">Transmembrane</keyword>
<feature type="region of interest" description="Disordered" evidence="1">
    <location>
        <begin position="293"/>
        <end position="316"/>
    </location>
</feature>
<gene>
    <name evidence="3" type="ORF">ElyMa_001673400</name>
</gene>
<evidence type="ECO:0000256" key="2">
    <source>
        <dbReference type="SAM" id="Phobius"/>
    </source>
</evidence>
<accession>A0AAV4JQ15</accession>
<comment type="caution">
    <text evidence="3">The sequence shown here is derived from an EMBL/GenBank/DDBJ whole genome shotgun (WGS) entry which is preliminary data.</text>
</comment>
<feature type="transmembrane region" description="Helical" evidence="2">
    <location>
        <begin position="251"/>
        <end position="276"/>
    </location>
</feature>
<evidence type="ECO:0000256" key="1">
    <source>
        <dbReference type="SAM" id="MobiDB-lite"/>
    </source>
</evidence>
<keyword evidence="2" id="KW-1133">Transmembrane helix</keyword>
<name>A0AAV4JQ15_9GAST</name>